<evidence type="ECO:0000256" key="6">
    <source>
        <dbReference type="ARBA" id="ARBA00022859"/>
    </source>
</evidence>
<comment type="subcellular location">
    <subcellularLocation>
        <location evidence="1">Membrane</location>
        <topology evidence="1">Single-pass type I membrane protein</topology>
    </subcellularLocation>
</comment>
<feature type="domain" description="CD3 gamma/delta subunit Ig-like" evidence="17">
    <location>
        <begin position="35"/>
        <end position="100"/>
    </location>
</feature>
<evidence type="ECO:0000256" key="7">
    <source>
        <dbReference type="ARBA" id="ARBA00022989"/>
    </source>
</evidence>
<dbReference type="KEGG" id="tmu:101353008"/>
<keyword evidence="12" id="KW-0325">Glycoprotein</keyword>
<evidence type="ECO:0000256" key="14">
    <source>
        <dbReference type="ARBA" id="ARBA00047083"/>
    </source>
</evidence>
<proteinExistence type="predicted"/>
<keyword evidence="5 16" id="KW-0732">Signal</keyword>
<dbReference type="GO" id="GO:0042105">
    <property type="term" value="C:alpha-beta T cell receptor complex"/>
    <property type="evidence" value="ECO:0007669"/>
    <property type="project" value="TreeGrafter"/>
</dbReference>
<dbReference type="STRING" id="127582.A0A2Y9E212"/>
<dbReference type="PANTHER" id="PTHR10570">
    <property type="entry name" value="T-CELL SURFACE GLYCOPROTEIN CD3 GAMMA CHAIN / DELTA CHAIN"/>
    <property type="match status" value="1"/>
</dbReference>
<dbReference type="InterPro" id="IPR015484">
    <property type="entry name" value="CD3_esu/gsu/dsu"/>
</dbReference>
<dbReference type="SMART" id="SM00077">
    <property type="entry name" value="ITAM"/>
    <property type="match status" value="1"/>
</dbReference>
<dbReference type="GO" id="GO:0007166">
    <property type="term" value="P:cell surface receptor signaling pathway"/>
    <property type="evidence" value="ECO:0007669"/>
    <property type="project" value="InterPro"/>
</dbReference>
<keyword evidence="9 15" id="KW-0472">Membrane</keyword>
<dbReference type="InParanoid" id="A0A2Y9E212"/>
<evidence type="ECO:0000256" key="11">
    <source>
        <dbReference type="ARBA" id="ARBA00023170"/>
    </source>
</evidence>
<organism evidence="18 19">
    <name type="scientific">Trichechus manatus latirostris</name>
    <name type="common">Florida manatee</name>
    <dbReference type="NCBI Taxonomy" id="127582"/>
    <lineage>
        <taxon>Eukaryota</taxon>
        <taxon>Metazoa</taxon>
        <taxon>Chordata</taxon>
        <taxon>Craniata</taxon>
        <taxon>Vertebrata</taxon>
        <taxon>Euteleostomi</taxon>
        <taxon>Mammalia</taxon>
        <taxon>Eutheria</taxon>
        <taxon>Afrotheria</taxon>
        <taxon>Sirenia</taxon>
        <taxon>Trichechidae</taxon>
        <taxon>Trichechus</taxon>
    </lineage>
</organism>
<reference evidence="19" key="1">
    <citation type="submission" date="2025-08" db="UniProtKB">
        <authorList>
            <consortium name="RefSeq"/>
        </authorList>
    </citation>
    <scope>IDENTIFICATION</scope>
</reference>
<evidence type="ECO:0000256" key="13">
    <source>
        <dbReference type="ARBA" id="ARBA00030628"/>
    </source>
</evidence>
<feature type="chain" id="PRO_5015942158" description="T-cell surface glycoprotein CD3 delta chain" evidence="16">
    <location>
        <begin position="24"/>
        <end position="172"/>
    </location>
</feature>
<dbReference type="InterPro" id="IPR013783">
    <property type="entry name" value="Ig-like_fold"/>
</dbReference>
<evidence type="ECO:0000256" key="3">
    <source>
        <dbReference type="ARBA" id="ARBA00022553"/>
    </source>
</evidence>
<dbReference type="Proteomes" id="UP000248480">
    <property type="component" value="Unplaced"/>
</dbReference>
<dbReference type="PANTHER" id="PTHR10570:SF5">
    <property type="entry name" value="T-CELL SURFACE GLYCOPROTEIN CD3 DELTA CHAIN"/>
    <property type="match status" value="1"/>
</dbReference>
<comment type="subunit">
    <text evidence="14">The TCR-CD3 complex is composed of a CD3D/CD3E and a CD3G/CD3E heterodimers that preferentially associate with TCRalpha and TCRbeta, respectively, to form TCRalpha/CD3E/CD3G and TCRbeta/CD3G/CD3E trimers. In turn, the hexamer interacts with CD3Z homodimer to form the TCR-CD3 complex. Alternatively, TCRalpha and TCRbeta can be replaced by TCRgamma and TCRdelta. Interacts with coreceptors CD4 and CD8.</text>
</comment>
<evidence type="ECO:0000256" key="9">
    <source>
        <dbReference type="ARBA" id="ARBA00023136"/>
    </source>
</evidence>
<dbReference type="InterPro" id="IPR003110">
    <property type="entry name" value="Phos_immunorcpt_sig_ITAM"/>
</dbReference>
<evidence type="ECO:0000256" key="16">
    <source>
        <dbReference type="SAM" id="SignalP"/>
    </source>
</evidence>
<evidence type="ECO:0000256" key="2">
    <source>
        <dbReference type="ARBA" id="ARBA00014256"/>
    </source>
</evidence>
<keyword evidence="3" id="KW-0597">Phosphoprotein</keyword>
<dbReference type="PROSITE" id="PS51055">
    <property type="entry name" value="ITAM_1"/>
    <property type="match status" value="1"/>
</dbReference>
<dbReference type="OrthoDB" id="8941324at2759"/>
<evidence type="ECO:0000313" key="18">
    <source>
        <dbReference type="Proteomes" id="UP000248480"/>
    </source>
</evidence>
<dbReference type="FunFam" id="2.60.40.10:FF:001361">
    <property type="entry name" value="T-cell surface glycoprotein CD3 delta chain"/>
    <property type="match status" value="1"/>
</dbReference>
<dbReference type="Gene3D" id="1.10.287.770">
    <property type="entry name" value="YojJ-like"/>
    <property type="match status" value="1"/>
</dbReference>
<dbReference type="Gene3D" id="2.60.40.10">
    <property type="entry name" value="Immunoglobulins"/>
    <property type="match status" value="1"/>
</dbReference>
<dbReference type="Pfam" id="PF02189">
    <property type="entry name" value="ITAM"/>
    <property type="match status" value="1"/>
</dbReference>
<dbReference type="GeneID" id="101353008"/>
<keyword evidence="4 15" id="KW-0812">Transmembrane</keyword>
<dbReference type="GO" id="GO:0002250">
    <property type="term" value="P:adaptive immune response"/>
    <property type="evidence" value="ECO:0007669"/>
    <property type="project" value="UniProtKB-KW"/>
</dbReference>
<dbReference type="GO" id="GO:0045059">
    <property type="term" value="P:positive thymic T cell selection"/>
    <property type="evidence" value="ECO:0007669"/>
    <property type="project" value="TreeGrafter"/>
</dbReference>
<keyword evidence="18" id="KW-1185">Reference proteome</keyword>
<evidence type="ECO:0000256" key="15">
    <source>
        <dbReference type="SAM" id="Phobius"/>
    </source>
</evidence>
<evidence type="ECO:0000256" key="10">
    <source>
        <dbReference type="ARBA" id="ARBA00023157"/>
    </source>
</evidence>
<evidence type="ECO:0000256" key="12">
    <source>
        <dbReference type="ARBA" id="ARBA00023180"/>
    </source>
</evidence>
<keyword evidence="10" id="KW-1015">Disulfide bond</keyword>
<dbReference type="GO" id="GO:0009897">
    <property type="term" value="C:external side of plasma membrane"/>
    <property type="evidence" value="ECO:0007669"/>
    <property type="project" value="TreeGrafter"/>
</dbReference>
<accession>A0A2Y9E212</accession>
<evidence type="ECO:0000313" key="19">
    <source>
        <dbReference type="RefSeq" id="XP_004385728.1"/>
    </source>
</evidence>
<evidence type="ECO:0000256" key="8">
    <source>
        <dbReference type="ARBA" id="ARBA00023130"/>
    </source>
</evidence>
<keyword evidence="8" id="KW-1064">Adaptive immunity</keyword>
<name>A0A2Y9E212_TRIMA</name>
<keyword evidence="6" id="KW-0391">Immunity</keyword>
<keyword evidence="11" id="KW-0675">Receptor</keyword>
<dbReference type="SUPFAM" id="SSF48726">
    <property type="entry name" value="Immunoglobulin"/>
    <property type="match status" value="1"/>
</dbReference>
<dbReference type="FunCoup" id="A0A2Y9E212">
    <property type="interactions" value="208"/>
</dbReference>
<dbReference type="AlphaFoldDB" id="A0A2Y9E212"/>
<dbReference type="GO" id="GO:0004888">
    <property type="term" value="F:transmembrane signaling receptor activity"/>
    <property type="evidence" value="ECO:0007669"/>
    <property type="project" value="InterPro"/>
</dbReference>
<evidence type="ECO:0000259" key="17">
    <source>
        <dbReference type="Pfam" id="PF16680"/>
    </source>
</evidence>
<evidence type="ECO:0000256" key="4">
    <source>
        <dbReference type="ARBA" id="ARBA00022692"/>
    </source>
</evidence>
<sequence>MKHSRFLVGLILAALILQDKASSESYNKITVEEHEDKVILKCDGNISRIEGTEGNRLSDNKSLVLGKSIQDPQGMYQCTEKEAEFALQVYYRMCQNCVELDSTTLVGIVITDIIATLLLALGVYCFAGHETGRLSRAADTQALLRNDQLYQPLRDRNDGQYSRLGGNWPRNK</sequence>
<feature type="signal peptide" evidence="16">
    <location>
        <begin position="1"/>
        <end position="23"/>
    </location>
</feature>
<dbReference type="InterPro" id="IPR032052">
    <property type="entry name" value="Ig_4"/>
</dbReference>
<gene>
    <name evidence="19" type="primary">LOC101353008</name>
</gene>
<protein>
    <recommendedName>
        <fullName evidence="2">T-cell surface glycoprotein CD3 delta chain</fullName>
    </recommendedName>
    <alternativeName>
        <fullName evidence="13">T-cell receptor T3 delta chain</fullName>
    </alternativeName>
</protein>
<dbReference type="InterPro" id="IPR036179">
    <property type="entry name" value="Ig-like_dom_sf"/>
</dbReference>
<dbReference type="RefSeq" id="XP_004385728.1">
    <property type="nucleotide sequence ID" value="XM_004385671.2"/>
</dbReference>
<evidence type="ECO:0000256" key="5">
    <source>
        <dbReference type="ARBA" id="ARBA00022729"/>
    </source>
</evidence>
<keyword evidence="7 15" id="KW-1133">Transmembrane helix</keyword>
<feature type="transmembrane region" description="Helical" evidence="15">
    <location>
        <begin position="105"/>
        <end position="127"/>
    </location>
</feature>
<evidence type="ECO:0000256" key="1">
    <source>
        <dbReference type="ARBA" id="ARBA00004479"/>
    </source>
</evidence>
<dbReference type="Pfam" id="PF16680">
    <property type="entry name" value="Ig_4"/>
    <property type="match status" value="1"/>
</dbReference>